<evidence type="ECO:0000259" key="2">
    <source>
        <dbReference type="PROSITE" id="PS50086"/>
    </source>
</evidence>
<dbReference type="SUPFAM" id="SSF47923">
    <property type="entry name" value="Ypt/Rab-GAP domain of gyp1p"/>
    <property type="match status" value="2"/>
</dbReference>
<feature type="region of interest" description="Disordered" evidence="1">
    <location>
        <begin position="1013"/>
        <end position="1127"/>
    </location>
</feature>
<dbReference type="Gene3D" id="1.10.238.10">
    <property type="entry name" value="EF-hand"/>
    <property type="match status" value="1"/>
</dbReference>
<comment type="caution">
    <text evidence="3">The sequence shown here is derived from an EMBL/GenBank/DDBJ whole genome shotgun (WGS) entry which is preliminary data.</text>
</comment>
<reference evidence="3 4" key="1">
    <citation type="submission" date="2024-07" db="EMBL/GenBank/DDBJ databases">
        <title>Section-level genome sequencing and comparative genomics of Aspergillus sections Usti and Cavernicolus.</title>
        <authorList>
            <consortium name="Lawrence Berkeley National Laboratory"/>
            <person name="Nybo J.L."/>
            <person name="Vesth T.C."/>
            <person name="Theobald S."/>
            <person name="Frisvad J.C."/>
            <person name="Larsen T.O."/>
            <person name="Kjaerboelling I."/>
            <person name="Rothschild-Mancinelli K."/>
            <person name="Lyhne E.K."/>
            <person name="Kogle M.E."/>
            <person name="Barry K."/>
            <person name="Clum A."/>
            <person name="Na H."/>
            <person name="Ledsgaard L."/>
            <person name="Lin J."/>
            <person name="Lipzen A."/>
            <person name="Kuo A."/>
            <person name="Riley R."/>
            <person name="Mondo S."/>
            <person name="Labutti K."/>
            <person name="Haridas S."/>
            <person name="Pangalinan J."/>
            <person name="Salamov A.A."/>
            <person name="Simmons B.A."/>
            <person name="Magnuson J.K."/>
            <person name="Chen J."/>
            <person name="Drula E."/>
            <person name="Henrissat B."/>
            <person name="Wiebenga A."/>
            <person name="Lubbers R.J."/>
            <person name="Gomes A.C."/>
            <person name="Makela M.R."/>
            <person name="Stajich J."/>
            <person name="Grigoriev I.V."/>
            <person name="Mortensen U.H."/>
            <person name="De Vries R.P."/>
            <person name="Baker S.E."/>
            <person name="Andersen M.R."/>
        </authorList>
    </citation>
    <scope>NUCLEOTIDE SEQUENCE [LARGE SCALE GENOMIC DNA]</scope>
    <source>
        <strain evidence="3 4">CBS 588.65</strain>
    </source>
</reference>
<proteinExistence type="predicted"/>
<protein>
    <submittedName>
        <fullName evidence="3">Rab-GTPase-TBC domain-containing protein</fullName>
    </submittedName>
</protein>
<name>A0ABR4HAV0_9EURO</name>
<dbReference type="Gene3D" id="1.10.472.80">
    <property type="entry name" value="Ypt/Rab-GAP domain of gyp1p, domain 3"/>
    <property type="match status" value="1"/>
</dbReference>
<gene>
    <name evidence="3" type="ORF">BJX63DRAFT_396141</name>
</gene>
<feature type="domain" description="Rab-GAP TBC" evidence="2">
    <location>
        <begin position="288"/>
        <end position="476"/>
    </location>
</feature>
<dbReference type="EMBL" id="JBFXLT010000046">
    <property type="protein sequence ID" value="KAL2812604.1"/>
    <property type="molecule type" value="Genomic_DNA"/>
</dbReference>
<feature type="compositionally biased region" description="Basic and acidic residues" evidence="1">
    <location>
        <begin position="1089"/>
        <end position="1102"/>
    </location>
</feature>
<dbReference type="InterPro" id="IPR000195">
    <property type="entry name" value="Rab-GAP-TBC_dom"/>
</dbReference>
<feature type="compositionally biased region" description="Acidic residues" evidence="1">
    <location>
        <begin position="854"/>
        <end position="867"/>
    </location>
</feature>
<feature type="compositionally biased region" description="Polar residues" evidence="1">
    <location>
        <begin position="870"/>
        <end position="890"/>
    </location>
</feature>
<evidence type="ECO:0000313" key="4">
    <source>
        <dbReference type="Proteomes" id="UP001610334"/>
    </source>
</evidence>
<feature type="compositionally biased region" description="Basic and acidic residues" evidence="1">
    <location>
        <begin position="1013"/>
        <end position="1030"/>
    </location>
</feature>
<dbReference type="SMART" id="SM00164">
    <property type="entry name" value="TBC"/>
    <property type="match status" value="1"/>
</dbReference>
<dbReference type="PANTHER" id="PTHR47219:SF20">
    <property type="entry name" value="TBC1 DOMAIN FAMILY MEMBER 2B"/>
    <property type="match status" value="1"/>
</dbReference>
<organism evidence="3 4">
    <name type="scientific">Aspergillus granulosus</name>
    <dbReference type="NCBI Taxonomy" id="176169"/>
    <lineage>
        <taxon>Eukaryota</taxon>
        <taxon>Fungi</taxon>
        <taxon>Dikarya</taxon>
        <taxon>Ascomycota</taxon>
        <taxon>Pezizomycotina</taxon>
        <taxon>Eurotiomycetes</taxon>
        <taxon>Eurotiomycetidae</taxon>
        <taxon>Eurotiales</taxon>
        <taxon>Aspergillaceae</taxon>
        <taxon>Aspergillus</taxon>
        <taxon>Aspergillus subgen. Nidulantes</taxon>
    </lineage>
</organism>
<dbReference type="SUPFAM" id="SSF47473">
    <property type="entry name" value="EF-hand"/>
    <property type="match status" value="1"/>
</dbReference>
<dbReference type="InterPro" id="IPR035969">
    <property type="entry name" value="Rab-GAP_TBC_sf"/>
</dbReference>
<dbReference type="PANTHER" id="PTHR47219">
    <property type="entry name" value="RAB GTPASE-ACTIVATING PROTEIN 1-LIKE"/>
    <property type="match status" value="1"/>
</dbReference>
<dbReference type="InterPro" id="IPR050302">
    <property type="entry name" value="Rab_GAP_TBC_domain"/>
</dbReference>
<dbReference type="Proteomes" id="UP001610334">
    <property type="component" value="Unassembled WGS sequence"/>
</dbReference>
<dbReference type="Gene3D" id="1.10.8.270">
    <property type="entry name" value="putative rabgap domain of human tbc1 domain family member 14 like domains"/>
    <property type="match status" value="1"/>
</dbReference>
<feature type="region of interest" description="Disordered" evidence="1">
    <location>
        <begin position="832"/>
        <end position="909"/>
    </location>
</feature>
<evidence type="ECO:0000256" key="1">
    <source>
        <dbReference type="SAM" id="MobiDB-lite"/>
    </source>
</evidence>
<dbReference type="InterPro" id="IPR011992">
    <property type="entry name" value="EF-hand-dom_pair"/>
</dbReference>
<keyword evidence="4" id="KW-1185">Reference proteome</keyword>
<dbReference type="Pfam" id="PF00566">
    <property type="entry name" value="RabGAP-TBC"/>
    <property type="match status" value="1"/>
</dbReference>
<feature type="compositionally biased region" description="Acidic residues" evidence="1">
    <location>
        <begin position="1031"/>
        <end position="1041"/>
    </location>
</feature>
<feature type="compositionally biased region" description="Basic and acidic residues" evidence="1">
    <location>
        <begin position="1066"/>
        <end position="1080"/>
    </location>
</feature>
<accession>A0ABR4HAV0</accession>
<dbReference type="PROSITE" id="PS50086">
    <property type="entry name" value="TBC_RABGAP"/>
    <property type="match status" value="1"/>
</dbReference>
<evidence type="ECO:0000313" key="3">
    <source>
        <dbReference type="EMBL" id="KAL2812604.1"/>
    </source>
</evidence>
<sequence>MMQWSSLVQKAQSFIDPANFNIPNLTSSSDRNPSKASLFRQQFRLPDSQNPLQEITAELILPLSQSSASGAQSRNLDRGGNRYAGRLHLSERFICFSTQPTSFVPSATLSASTYWAGQTNGTGPSGNGFTIPLCCIRRVERLNSLSHVFSLALTTWNGALGKQAPGHVPQRFTIELVGSRQACERFCDTLKKSLRESMKEIESLRSIVNDCYSEYLLSGAKSKSQTPDAADARQPPDAGLGMLFRYPGDARKLRDRSKMRLWGEYFRENGRNATLIRQPTFHKLIRVGLPNRLRGEIWEVASGSLYLRLRSPKLFEETLAKFEGQESLAIDEIEKDLNRSLPEYAGFQSEEGIGRLRRVLTAYSWTNAEIGYCQAMNIVVAALLIYMSEVQAFFLLSVLCDRLVPGYYSTTMYGTLLDQKVFESLVEKTMPVLWEHLGKSDVQLSVVSLPWFLSLYINSMPLVFAFRVLDVFFLEGPKVLFQVGLAILRVNGEELLDVQDDGSFISVLKSYFSRLDESAHPRSENPKLRAITRFQELMVVAFKEFSQITHQTIIEQREKHKDAVLENIESFAKRTSIRNLGPDSKKLNIEDLGAVYDRYYEILYDYQQRQKLLEEEKRRQERKKSERISVIGPSVDREVGRVGLGPSPTHMDYDAFREFLAATSKWAIADSPGSSRKESTAESYAGSFRGLGRSSSIWNNRPAPADHEFMQRLFRKWATDPAEGLSLQNVVNGIARLKGPRDIMNNISYFFDLYDDSGEGKVDREGILRMSEALLFLSRRGFEGTITPSQSTDDLISSKEGLEQEKLSTGEKFLGSVSSFIRRCFEYADPTNKGMEEEKEAAETAEKLESFAIGDDEEDLIDVGDDDVNAKSSTPTPDIKTPESSEPTDTAQRHRSVSESANPALDPNNPLHITLPTFRMVVLADELLEQFFDAYFPQSFHLSEQGAAATLLPSLSSNLTTFSNIGAAKPQVSVAAGATVAGASGGIVPPNRGLRGVLDNIVSDGIRMAAEVKKRMDEAQRDLERNALNREDDDEDDEDDDGPHSATTPAMVGGISSWGAGAYGADPERRSVRDTDRDLLEGAEVVNIRGRDEQSSLLDKDPQQGSTQGGDSNRDDKVVSKVVEFES</sequence>